<keyword evidence="4 12" id="KW-0812">Transmembrane</keyword>
<dbReference type="CDD" id="cd07339">
    <property type="entry name" value="M48B_HtpX_like"/>
    <property type="match status" value="1"/>
</dbReference>
<keyword evidence="5" id="KW-0479">Metal-binding</keyword>
<dbReference type="GO" id="GO:0046872">
    <property type="term" value="F:metal ion binding"/>
    <property type="evidence" value="ECO:0007669"/>
    <property type="project" value="UniProtKB-KW"/>
</dbReference>
<dbReference type="GO" id="GO:0006508">
    <property type="term" value="P:proteolysis"/>
    <property type="evidence" value="ECO:0007669"/>
    <property type="project" value="UniProtKB-KW"/>
</dbReference>
<dbReference type="Pfam" id="PF01435">
    <property type="entry name" value="Peptidase_M48"/>
    <property type="match status" value="1"/>
</dbReference>
<dbReference type="GO" id="GO:0004222">
    <property type="term" value="F:metalloendopeptidase activity"/>
    <property type="evidence" value="ECO:0007669"/>
    <property type="project" value="InterPro"/>
</dbReference>
<feature type="transmembrane region" description="Helical" evidence="12">
    <location>
        <begin position="162"/>
        <end position="182"/>
    </location>
</feature>
<evidence type="ECO:0000256" key="8">
    <source>
        <dbReference type="ARBA" id="ARBA00022989"/>
    </source>
</evidence>
<evidence type="ECO:0000256" key="9">
    <source>
        <dbReference type="ARBA" id="ARBA00023049"/>
    </source>
</evidence>
<keyword evidence="3 11" id="KW-0645">Protease</keyword>
<evidence type="ECO:0000256" key="6">
    <source>
        <dbReference type="ARBA" id="ARBA00022801"/>
    </source>
</evidence>
<keyword evidence="10 12" id="KW-0472">Membrane</keyword>
<dbReference type="InterPro" id="IPR001915">
    <property type="entry name" value="Peptidase_M48"/>
</dbReference>
<keyword evidence="9 11" id="KW-0482">Metalloprotease</keyword>
<evidence type="ECO:0000256" key="12">
    <source>
        <dbReference type="SAM" id="Phobius"/>
    </source>
</evidence>
<feature type="domain" description="Peptidase M48" evidence="13">
    <location>
        <begin position="74"/>
        <end position="278"/>
    </location>
</feature>
<feature type="transmembrane region" description="Helical" evidence="12">
    <location>
        <begin position="188"/>
        <end position="210"/>
    </location>
</feature>
<dbReference type="InterPro" id="IPR050083">
    <property type="entry name" value="HtpX_protease"/>
</dbReference>
<gene>
    <name evidence="14" type="ORF">GWK36_09110</name>
</gene>
<reference evidence="15" key="1">
    <citation type="submission" date="2020-01" db="EMBL/GenBank/DDBJ databases">
        <title>Caldichromatium gen. nov., sp. nov., a thermophilic purple sulfur bacterium member of the family Chromatiaceae isolated from Nakabusa hot spring, Japan.</title>
        <authorList>
            <person name="Saini M.K."/>
            <person name="Hanada S."/>
            <person name="Tank M."/>
        </authorList>
    </citation>
    <scope>NUCLEOTIDE SEQUENCE [LARGE SCALE GENOMIC DNA]</scope>
    <source>
        <strain evidence="15">No.7</strain>
    </source>
</reference>
<evidence type="ECO:0000313" key="14">
    <source>
        <dbReference type="EMBL" id="QIK38119.1"/>
    </source>
</evidence>
<dbReference type="RefSeq" id="WP_166270883.1">
    <property type="nucleotide sequence ID" value="NZ_CP048029.1"/>
</dbReference>
<accession>A0A6G7VDJ3</accession>
<dbReference type="GO" id="GO:0005886">
    <property type="term" value="C:plasma membrane"/>
    <property type="evidence" value="ECO:0007669"/>
    <property type="project" value="UniProtKB-SubCell"/>
</dbReference>
<comment type="similarity">
    <text evidence="11">Belongs to the peptidase M48 family.</text>
</comment>
<dbReference type="Proteomes" id="UP000502699">
    <property type="component" value="Chromosome"/>
</dbReference>
<keyword evidence="8 12" id="KW-1133">Transmembrane helix</keyword>
<dbReference type="KEGG" id="cjap:GWK36_09110"/>
<evidence type="ECO:0000313" key="15">
    <source>
        <dbReference type="Proteomes" id="UP000502699"/>
    </source>
</evidence>
<dbReference type="Gene3D" id="3.30.2010.10">
    <property type="entry name" value="Metalloproteases ('zincins'), catalytic domain"/>
    <property type="match status" value="1"/>
</dbReference>
<evidence type="ECO:0000259" key="13">
    <source>
        <dbReference type="Pfam" id="PF01435"/>
    </source>
</evidence>
<dbReference type="AlphaFoldDB" id="A0A6G7VDJ3"/>
<protein>
    <submittedName>
        <fullName evidence="14">M48 family metalloprotease</fullName>
    </submittedName>
</protein>
<evidence type="ECO:0000256" key="4">
    <source>
        <dbReference type="ARBA" id="ARBA00022692"/>
    </source>
</evidence>
<keyword evidence="15" id="KW-1185">Reference proteome</keyword>
<evidence type="ECO:0000256" key="1">
    <source>
        <dbReference type="ARBA" id="ARBA00004651"/>
    </source>
</evidence>
<evidence type="ECO:0000256" key="3">
    <source>
        <dbReference type="ARBA" id="ARBA00022670"/>
    </source>
</evidence>
<proteinExistence type="inferred from homology"/>
<keyword evidence="7 11" id="KW-0862">Zinc</keyword>
<feature type="transmembrane region" description="Helical" evidence="12">
    <location>
        <begin position="16"/>
        <end position="35"/>
    </location>
</feature>
<evidence type="ECO:0000256" key="11">
    <source>
        <dbReference type="RuleBase" id="RU003983"/>
    </source>
</evidence>
<organism evidence="14 15">
    <name type="scientific">Caldichromatium japonicum</name>
    <dbReference type="NCBI Taxonomy" id="2699430"/>
    <lineage>
        <taxon>Bacteria</taxon>
        <taxon>Pseudomonadati</taxon>
        <taxon>Pseudomonadota</taxon>
        <taxon>Gammaproteobacteria</taxon>
        <taxon>Chromatiales</taxon>
        <taxon>Chromatiaceae</taxon>
        <taxon>Caldichromatium</taxon>
    </lineage>
</organism>
<comment type="cofactor">
    <cofactor evidence="11">
        <name>Zn(2+)</name>
        <dbReference type="ChEBI" id="CHEBI:29105"/>
    </cofactor>
    <text evidence="11">Binds 1 zinc ion per subunit.</text>
</comment>
<keyword evidence="6 11" id="KW-0378">Hydrolase</keyword>
<keyword evidence="2" id="KW-1003">Cell membrane</keyword>
<name>A0A6G7VDJ3_9GAMM</name>
<dbReference type="PANTHER" id="PTHR43221:SF1">
    <property type="entry name" value="PROTEASE HTPX"/>
    <property type="match status" value="1"/>
</dbReference>
<evidence type="ECO:0000256" key="2">
    <source>
        <dbReference type="ARBA" id="ARBA00022475"/>
    </source>
</evidence>
<dbReference type="EMBL" id="CP048029">
    <property type="protein sequence ID" value="QIK38119.1"/>
    <property type="molecule type" value="Genomic_DNA"/>
</dbReference>
<evidence type="ECO:0000256" key="5">
    <source>
        <dbReference type="ARBA" id="ARBA00022723"/>
    </source>
</evidence>
<evidence type="ECO:0000256" key="10">
    <source>
        <dbReference type="ARBA" id="ARBA00023136"/>
    </source>
</evidence>
<feature type="transmembrane region" description="Helical" evidence="12">
    <location>
        <begin position="41"/>
        <end position="63"/>
    </location>
</feature>
<comment type="subcellular location">
    <subcellularLocation>
        <location evidence="1">Cell membrane</location>
        <topology evidence="1">Multi-pass membrane protein</topology>
    </subcellularLocation>
</comment>
<evidence type="ECO:0000256" key="7">
    <source>
        <dbReference type="ARBA" id="ARBA00022833"/>
    </source>
</evidence>
<dbReference type="PANTHER" id="PTHR43221">
    <property type="entry name" value="PROTEASE HTPX"/>
    <property type="match status" value="1"/>
</dbReference>
<sequence length="313" mass="34319">MHHPWYIHRLLNRLQSALLIGFLMGLSALAGGLLLGELGVWIALGAAIAALAAEPAMGTGLTLRLYRARPIHPTEAPELWSWLDRLARRAGLPATPRPYYVPSRMVNAFATGAKGAAAIALTDGLLRTLTPRELAGVLAHEVAHIAHDDLRVMGLADTISRLTSWLAAAGQLAVLLSLPLLLTGQSQINLWGLLLLAIAPQLALLAQLGLSRVREFDADRAAAQLTGDPLGLAAALVKIERVQRPWLGWIFPGWANPEPSWLRTHPPTEQRVARLRELSSTPQPPEFQDLGRFIRTIPLRTQPPRWYFGGFWR</sequence>